<accession>A0A1A8APB4</accession>
<protein>
    <submittedName>
        <fullName evidence="4">CD83 antigen-like</fullName>
    </submittedName>
</protein>
<keyword evidence="1" id="KW-0812">Transmembrane</keyword>
<dbReference type="Bgee" id="ENSNFUG00015011952">
    <property type="expression patterns" value="Expressed in liver and 2 other cell types or tissues"/>
</dbReference>
<reference evidence="6" key="5">
    <citation type="submission" date="2025-05" db="UniProtKB">
        <authorList>
            <consortium name="Ensembl"/>
        </authorList>
    </citation>
    <scope>IDENTIFICATION</scope>
</reference>
<dbReference type="PANTHER" id="PTHR15193:SF1">
    <property type="entry name" value="CD83 ANTIGEN"/>
    <property type="match status" value="1"/>
</dbReference>
<feature type="transmembrane region" description="Helical" evidence="1">
    <location>
        <begin position="166"/>
        <end position="189"/>
    </location>
</feature>
<keyword evidence="2" id="KW-0732">Signal</keyword>
<feature type="domain" description="Ig-like" evidence="3">
    <location>
        <begin position="36"/>
        <end position="131"/>
    </location>
</feature>
<dbReference type="GeneID" id="107379274"/>
<dbReference type="PANTHER" id="PTHR15193">
    <property type="entry name" value="CD83 ANTIGEN"/>
    <property type="match status" value="1"/>
</dbReference>
<organism evidence="5">
    <name type="scientific">Nothobranchius furzeri</name>
    <name type="common">Turquoise killifish</name>
    <dbReference type="NCBI Taxonomy" id="105023"/>
    <lineage>
        <taxon>Eukaryota</taxon>
        <taxon>Metazoa</taxon>
        <taxon>Chordata</taxon>
        <taxon>Craniata</taxon>
        <taxon>Vertebrata</taxon>
        <taxon>Euteleostomi</taxon>
        <taxon>Actinopterygii</taxon>
        <taxon>Neopterygii</taxon>
        <taxon>Teleostei</taxon>
        <taxon>Neoteleostei</taxon>
        <taxon>Acanthomorphata</taxon>
        <taxon>Ovalentaria</taxon>
        <taxon>Atherinomorphae</taxon>
        <taxon>Cyprinodontiformes</taxon>
        <taxon>Nothobranchiidae</taxon>
        <taxon>Nothobranchius</taxon>
    </lineage>
</organism>
<proteinExistence type="predicted"/>
<evidence type="ECO:0000256" key="2">
    <source>
        <dbReference type="SAM" id="SignalP"/>
    </source>
</evidence>
<evidence type="ECO:0000259" key="3">
    <source>
        <dbReference type="PROSITE" id="PS50835"/>
    </source>
</evidence>
<dbReference type="Proteomes" id="UP000822369">
    <property type="component" value="Chromosome 3"/>
</dbReference>
<reference evidence="5" key="3">
    <citation type="submission" date="2016-06" db="EMBL/GenBank/DDBJ databases">
        <title>The genome of a short-lived fish provides insights into sex chromosome evolution and the genetic control of aging.</title>
        <authorList>
            <person name="Reichwald K."/>
            <person name="Felder M."/>
            <person name="Petzold A."/>
            <person name="Koch P."/>
            <person name="Groth M."/>
            <person name="Platzer M."/>
        </authorList>
    </citation>
    <scope>NUCLEOTIDE SEQUENCE</scope>
    <source>
        <tissue evidence="5">Brain</tissue>
    </source>
</reference>
<name>A0A1A8APB4_NOTFU</name>
<reference evidence="6" key="1">
    <citation type="submission" date="2014-08" db="EMBL/GenBank/DDBJ databases">
        <authorList>
            <person name="Senf B."/>
            <person name="Petzold A."/>
            <person name="Downie B.R."/>
            <person name="Koch P."/>
            <person name="Platzer M."/>
        </authorList>
    </citation>
    <scope>NUCLEOTIDE SEQUENCE [LARGE SCALE GENOMIC DNA]</scope>
    <source>
        <strain evidence="6">GRZ</strain>
    </source>
</reference>
<evidence type="ECO:0000313" key="4">
    <source>
        <dbReference type="EMBL" id="KAF7226740.1"/>
    </source>
</evidence>
<dbReference type="InterPro" id="IPR007110">
    <property type="entry name" value="Ig-like_dom"/>
</dbReference>
<gene>
    <name evidence="5" type="primary">OLA.20441</name>
    <name evidence="6" type="synonym">LOC107379274</name>
    <name evidence="4" type="ORF">G4P62_005539</name>
</gene>
<sequence length="236" mass="26128">MTTYPLGLSLLLSLGLCLALGRTIRENHVEVTCPSGQNCTLRCTAEPKDGVQYTAVRWYKLEHPSSQESGLLTRNLPDGPTRWYSGADTNVKLHGDSRDIVLPNVTCSDSGVFKCYLAAPVGEQNREGKIVLNLSDCPVQPLDLLTDTDLTEKPVDSPDYKITDTWLLMSAATMLIAAFVIFLISYNCLKHTLREKGKIVKKEILLDAPLKPLETKDLMLIYTLGPKTPKIQHVCV</sequence>
<evidence type="ECO:0000313" key="7">
    <source>
        <dbReference type="Proteomes" id="UP000694548"/>
    </source>
</evidence>
<dbReference type="Proteomes" id="UP000694548">
    <property type="component" value="Chromosome sgr05"/>
</dbReference>
<feature type="chain" id="PRO_5044554995" evidence="2">
    <location>
        <begin position="22"/>
        <end position="236"/>
    </location>
</feature>
<dbReference type="OrthoDB" id="9422899at2759"/>
<dbReference type="InterPro" id="IPR036179">
    <property type="entry name" value="Ig-like_dom_sf"/>
</dbReference>
<evidence type="ECO:0000256" key="1">
    <source>
        <dbReference type="SAM" id="Phobius"/>
    </source>
</evidence>
<dbReference type="InterPro" id="IPR013783">
    <property type="entry name" value="Ig-like_fold"/>
</dbReference>
<dbReference type="GeneTree" id="ENSGT00510000051337"/>
<dbReference type="Ensembl" id="ENSNFUT00015025804.1">
    <property type="protein sequence ID" value="ENSNFUP00015024686.1"/>
    <property type="gene ID" value="ENSNFUG00015011952.1"/>
</dbReference>
<dbReference type="PROSITE" id="PS50835">
    <property type="entry name" value="IG_LIKE"/>
    <property type="match status" value="1"/>
</dbReference>
<dbReference type="AlphaFoldDB" id="A0A1A8APB4"/>
<dbReference type="EMBL" id="HADY01017565">
    <property type="protein sequence ID" value="SBP56050.1"/>
    <property type="molecule type" value="Transcribed_RNA"/>
</dbReference>
<reference evidence="4" key="4">
    <citation type="submission" date="2020-03" db="EMBL/GenBank/DDBJ databases">
        <title>Intra-Species Differences in Population Size shape Life History and Genome Evolution.</title>
        <authorList>
            <person name="Willemsen D."/>
            <person name="Cui R."/>
            <person name="Valenzano D.R."/>
        </authorList>
    </citation>
    <scope>NUCLEOTIDE SEQUENCE</scope>
    <source>
        <strain evidence="4">GRZ</strain>
        <tissue evidence="4">Whole</tissue>
    </source>
</reference>
<evidence type="ECO:0000313" key="6">
    <source>
        <dbReference type="Ensembl" id="ENSNFUP00015024686.1"/>
    </source>
</evidence>
<dbReference type="SUPFAM" id="SSF48726">
    <property type="entry name" value="Immunoglobulin"/>
    <property type="match status" value="1"/>
</dbReference>
<reference evidence="5" key="2">
    <citation type="submission" date="2016-05" db="EMBL/GenBank/DDBJ databases">
        <authorList>
            <person name="Lavstsen T."/>
            <person name="Jespersen J.S."/>
        </authorList>
    </citation>
    <scope>NUCLEOTIDE SEQUENCE</scope>
    <source>
        <tissue evidence="5">Brain</tissue>
    </source>
</reference>
<keyword evidence="7" id="KW-1185">Reference proteome</keyword>
<keyword evidence="1" id="KW-1133">Transmembrane helix</keyword>
<dbReference type="EMBL" id="JAAVVJ010000003">
    <property type="protein sequence ID" value="KAF7226740.1"/>
    <property type="molecule type" value="Genomic_DNA"/>
</dbReference>
<keyword evidence="1" id="KW-0472">Membrane</keyword>
<dbReference type="OMA" id="GTTRWYK"/>
<dbReference type="CTD" id="9308"/>
<feature type="signal peptide" evidence="2">
    <location>
        <begin position="1"/>
        <end position="21"/>
    </location>
</feature>
<dbReference type="Pfam" id="PF07686">
    <property type="entry name" value="V-set"/>
    <property type="match status" value="1"/>
</dbReference>
<dbReference type="InterPro" id="IPR013106">
    <property type="entry name" value="Ig_V-set"/>
</dbReference>
<dbReference type="KEGG" id="nfu:107379274"/>
<evidence type="ECO:0000313" key="5">
    <source>
        <dbReference type="EMBL" id="SBP56050.1"/>
    </source>
</evidence>
<dbReference type="Gene3D" id="2.60.40.10">
    <property type="entry name" value="Immunoglobulins"/>
    <property type="match status" value="1"/>
</dbReference>